<reference evidence="1" key="1">
    <citation type="submission" date="2022-10" db="EMBL/GenBank/DDBJ databases">
        <title>Puccinia triticina Genome sequencing and assembly.</title>
        <authorList>
            <person name="Li C."/>
        </authorList>
    </citation>
    <scope>NUCLEOTIDE SEQUENCE</scope>
    <source>
        <strain evidence="1">Pt15</strain>
    </source>
</reference>
<proteinExistence type="predicted"/>
<accession>A0ABY7D3N8</accession>
<protein>
    <submittedName>
        <fullName evidence="1">Uncharacterized protein</fullName>
    </submittedName>
</protein>
<gene>
    <name evidence="1" type="ORF">PtA15_13A287</name>
</gene>
<keyword evidence="2" id="KW-1185">Reference proteome</keyword>
<sequence>MAILVQSNGTTNSSPYTCLADKDKPEASCVRSDKDDQGALTYFGGSRKEAFNRYCLLRNRHYTFGLSPHHFM</sequence>
<evidence type="ECO:0000313" key="1">
    <source>
        <dbReference type="EMBL" id="WAQ90887.1"/>
    </source>
</evidence>
<organism evidence="1 2">
    <name type="scientific">Puccinia triticina</name>
    <dbReference type="NCBI Taxonomy" id="208348"/>
    <lineage>
        <taxon>Eukaryota</taxon>
        <taxon>Fungi</taxon>
        <taxon>Dikarya</taxon>
        <taxon>Basidiomycota</taxon>
        <taxon>Pucciniomycotina</taxon>
        <taxon>Pucciniomycetes</taxon>
        <taxon>Pucciniales</taxon>
        <taxon>Pucciniaceae</taxon>
        <taxon>Puccinia</taxon>
    </lineage>
</organism>
<dbReference type="RefSeq" id="XP_053026442.1">
    <property type="nucleotide sequence ID" value="XM_053162469.1"/>
</dbReference>
<name>A0ABY7D3N8_9BASI</name>
<dbReference type="Proteomes" id="UP001164743">
    <property type="component" value="Chromosome 13A"/>
</dbReference>
<evidence type="ECO:0000313" key="2">
    <source>
        <dbReference type="Proteomes" id="UP001164743"/>
    </source>
</evidence>
<dbReference type="EMBL" id="CP110433">
    <property type="protein sequence ID" value="WAQ90887.1"/>
    <property type="molecule type" value="Genomic_DNA"/>
</dbReference>
<dbReference type="GeneID" id="77803364"/>